<keyword evidence="4" id="KW-1185">Reference proteome</keyword>
<dbReference type="Pfam" id="PF13966">
    <property type="entry name" value="zf-RVT"/>
    <property type="match status" value="1"/>
</dbReference>
<evidence type="ECO:0000259" key="2">
    <source>
        <dbReference type="Pfam" id="PF13966"/>
    </source>
</evidence>
<evidence type="ECO:0000313" key="4">
    <source>
        <dbReference type="Proteomes" id="UP000324897"/>
    </source>
</evidence>
<evidence type="ECO:0000259" key="1">
    <source>
        <dbReference type="Pfam" id="PF13456"/>
    </source>
</evidence>
<feature type="domain" description="RNase H type-1" evidence="1">
    <location>
        <begin position="72"/>
        <end position="145"/>
    </location>
</feature>
<protein>
    <recommendedName>
        <fullName evidence="5">RNase H type-1 domain-containing protein</fullName>
    </recommendedName>
</protein>
<evidence type="ECO:0008006" key="5">
    <source>
        <dbReference type="Google" id="ProtNLM"/>
    </source>
</evidence>
<proteinExistence type="predicted"/>
<dbReference type="GO" id="GO:0003676">
    <property type="term" value="F:nucleic acid binding"/>
    <property type="evidence" value="ECO:0007669"/>
    <property type="project" value="InterPro"/>
</dbReference>
<organism evidence="3 4">
    <name type="scientific">Eragrostis curvula</name>
    <name type="common">weeping love grass</name>
    <dbReference type="NCBI Taxonomy" id="38414"/>
    <lineage>
        <taxon>Eukaryota</taxon>
        <taxon>Viridiplantae</taxon>
        <taxon>Streptophyta</taxon>
        <taxon>Embryophyta</taxon>
        <taxon>Tracheophyta</taxon>
        <taxon>Spermatophyta</taxon>
        <taxon>Magnoliopsida</taxon>
        <taxon>Liliopsida</taxon>
        <taxon>Poales</taxon>
        <taxon>Poaceae</taxon>
        <taxon>PACMAD clade</taxon>
        <taxon>Chloridoideae</taxon>
        <taxon>Eragrostideae</taxon>
        <taxon>Eragrostidinae</taxon>
        <taxon>Eragrostis</taxon>
    </lineage>
</organism>
<dbReference type="SUPFAM" id="SSF53098">
    <property type="entry name" value="Ribonuclease H-like"/>
    <property type="match status" value="1"/>
</dbReference>
<dbReference type="AlphaFoldDB" id="A0A5J9TN51"/>
<dbReference type="CDD" id="cd06222">
    <property type="entry name" value="RNase_H_like"/>
    <property type="match status" value="1"/>
</dbReference>
<dbReference type="OrthoDB" id="653202at2759"/>
<feature type="non-terminal residue" evidence="3">
    <location>
        <position position="1"/>
    </location>
</feature>
<dbReference type="InterPro" id="IPR012337">
    <property type="entry name" value="RNaseH-like_sf"/>
</dbReference>
<dbReference type="EMBL" id="RWGY01000039">
    <property type="protein sequence ID" value="TVU12715.1"/>
    <property type="molecule type" value="Genomic_DNA"/>
</dbReference>
<dbReference type="InterPro" id="IPR002156">
    <property type="entry name" value="RNaseH_domain"/>
</dbReference>
<sequence length="170" mass="19410">MLIVLWRFAHDCLPTGSKLKSRNIPAPDVCCHCGREENLHHSFIGCHYVAEIWKELKRRSGFKVNQNWAGHAIHFALQLPYNQVVVATDCLSLINKLRSSTVDRSHTGIIIEDIKQTKRVSSVVLSFIHVSRNSNEVAHALAKTADHLYESVWYDVPPECILLKLCNDRR</sequence>
<dbReference type="PANTHER" id="PTHR47074">
    <property type="entry name" value="BNAC02G40300D PROTEIN"/>
    <property type="match status" value="1"/>
</dbReference>
<name>A0A5J9TN51_9POAL</name>
<accession>A0A5J9TN51</accession>
<comment type="caution">
    <text evidence="3">The sequence shown here is derived from an EMBL/GenBank/DDBJ whole genome shotgun (WGS) entry which is preliminary data.</text>
</comment>
<dbReference type="InterPro" id="IPR026960">
    <property type="entry name" value="RVT-Znf"/>
</dbReference>
<dbReference type="InterPro" id="IPR036397">
    <property type="entry name" value="RNaseH_sf"/>
</dbReference>
<dbReference type="Pfam" id="PF13456">
    <property type="entry name" value="RVT_3"/>
    <property type="match status" value="1"/>
</dbReference>
<evidence type="ECO:0000313" key="3">
    <source>
        <dbReference type="EMBL" id="TVU12715.1"/>
    </source>
</evidence>
<feature type="domain" description="Reverse transcriptase zinc-binding" evidence="2">
    <location>
        <begin position="3"/>
        <end position="53"/>
    </location>
</feature>
<dbReference type="Gene3D" id="3.30.420.10">
    <property type="entry name" value="Ribonuclease H-like superfamily/Ribonuclease H"/>
    <property type="match status" value="1"/>
</dbReference>
<reference evidence="3 4" key="1">
    <citation type="journal article" date="2019" name="Sci. Rep.">
        <title>A high-quality genome of Eragrostis curvula grass provides insights into Poaceae evolution and supports new strategies to enhance forage quality.</title>
        <authorList>
            <person name="Carballo J."/>
            <person name="Santos B.A.C.M."/>
            <person name="Zappacosta D."/>
            <person name="Garbus I."/>
            <person name="Selva J.P."/>
            <person name="Gallo C.A."/>
            <person name="Diaz A."/>
            <person name="Albertini E."/>
            <person name="Caccamo M."/>
            <person name="Echenique V."/>
        </authorList>
    </citation>
    <scope>NUCLEOTIDE SEQUENCE [LARGE SCALE GENOMIC DNA]</scope>
    <source>
        <strain evidence="4">cv. Victoria</strain>
        <tissue evidence="3">Leaf</tissue>
    </source>
</reference>
<dbReference type="Gramene" id="TVU12715">
    <property type="protein sequence ID" value="TVU12715"/>
    <property type="gene ID" value="EJB05_46370"/>
</dbReference>
<dbReference type="GO" id="GO:0004523">
    <property type="term" value="F:RNA-DNA hybrid ribonuclease activity"/>
    <property type="evidence" value="ECO:0007669"/>
    <property type="project" value="InterPro"/>
</dbReference>
<dbReference type="InterPro" id="IPR044730">
    <property type="entry name" value="RNase_H-like_dom_plant"/>
</dbReference>
<dbReference type="PANTHER" id="PTHR47074:SF73">
    <property type="entry name" value="OS04G0448401 PROTEIN"/>
    <property type="match status" value="1"/>
</dbReference>
<dbReference type="Proteomes" id="UP000324897">
    <property type="component" value="Chromosome 3"/>
</dbReference>
<gene>
    <name evidence="3" type="ORF">EJB05_46370</name>
</gene>
<dbReference type="InterPro" id="IPR052929">
    <property type="entry name" value="RNase_H-like_EbsB-rel"/>
</dbReference>